<feature type="transmembrane region" description="Helical" evidence="6">
    <location>
        <begin position="68"/>
        <end position="88"/>
    </location>
</feature>
<evidence type="ECO:0000256" key="1">
    <source>
        <dbReference type="ARBA" id="ARBA00004141"/>
    </source>
</evidence>
<organism evidence="7 8">
    <name type="scientific">Arthrobacter deserti</name>
    <dbReference type="NCBI Taxonomy" id="1742687"/>
    <lineage>
        <taxon>Bacteria</taxon>
        <taxon>Bacillati</taxon>
        <taxon>Actinomycetota</taxon>
        <taxon>Actinomycetes</taxon>
        <taxon>Micrococcales</taxon>
        <taxon>Micrococcaceae</taxon>
        <taxon>Arthrobacter</taxon>
    </lineage>
</organism>
<evidence type="ECO:0000256" key="5">
    <source>
        <dbReference type="SAM" id="MobiDB-lite"/>
    </source>
</evidence>
<keyword evidence="3 6" id="KW-1133">Transmembrane helix</keyword>
<dbReference type="EMBL" id="JAAZSR010000010">
    <property type="protein sequence ID" value="NKX49285.1"/>
    <property type="molecule type" value="Genomic_DNA"/>
</dbReference>
<feature type="transmembrane region" description="Helical" evidence="6">
    <location>
        <begin position="131"/>
        <end position="151"/>
    </location>
</feature>
<sequence>MDHRRRRARRSGSIPHQDLPGIPLVEAAAHGPPEPVPSWRGWTPLANVPVVLAAGTIPIIVADGPASTISAAVFAATSLLLFGISAAYHRIPWAPKTKAVFPRLDHANIYLLNPGTYTPLAVNALPWPKNAILLGVAWGGALLGIAFRIFWLQAPRWLYVGLYLALGWAALVYAVDLFQANATSMILVLAGGIAYTAGAVFYALKRPNPWPGRFGFHEVFHSCTVGAFLCHWTANLLVTLNPLTP</sequence>
<evidence type="ECO:0000313" key="7">
    <source>
        <dbReference type="EMBL" id="NKX49285.1"/>
    </source>
</evidence>
<evidence type="ECO:0000256" key="2">
    <source>
        <dbReference type="ARBA" id="ARBA00022692"/>
    </source>
</evidence>
<dbReference type="Pfam" id="PF03006">
    <property type="entry name" value="HlyIII"/>
    <property type="match status" value="1"/>
</dbReference>
<feature type="compositionally biased region" description="Basic residues" evidence="5">
    <location>
        <begin position="1"/>
        <end position="10"/>
    </location>
</feature>
<feature type="transmembrane region" description="Helical" evidence="6">
    <location>
        <begin position="157"/>
        <end position="178"/>
    </location>
</feature>
<dbReference type="InterPro" id="IPR004254">
    <property type="entry name" value="AdipoR/HlyIII-related"/>
</dbReference>
<feature type="transmembrane region" description="Helical" evidence="6">
    <location>
        <begin position="185"/>
        <end position="204"/>
    </location>
</feature>
<gene>
    <name evidence="7" type="ORF">HER39_01555</name>
</gene>
<reference evidence="7 8" key="1">
    <citation type="submission" date="2020-04" db="EMBL/GenBank/DDBJ databases">
        <authorList>
            <person name="Liu S."/>
        </authorList>
    </citation>
    <scope>NUCLEOTIDE SEQUENCE [LARGE SCALE GENOMIC DNA]</scope>
    <source>
        <strain evidence="7 8">CGMCC 1.15091</strain>
    </source>
</reference>
<evidence type="ECO:0000256" key="6">
    <source>
        <dbReference type="SAM" id="Phobius"/>
    </source>
</evidence>
<dbReference type="Proteomes" id="UP000523795">
    <property type="component" value="Unassembled WGS sequence"/>
</dbReference>
<evidence type="ECO:0000256" key="4">
    <source>
        <dbReference type="ARBA" id="ARBA00023136"/>
    </source>
</evidence>
<keyword evidence="8" id="KW-1185">Reference proteome</keyword>
<dbReference type="PANTHER" id="PTHR20855:SF3">
    <property type="entry name" value="LD03007P"/>
    <property type="match status" value="1"/>
</dbReference>
<evidence type="ECO:0000313" key="8">
    <source>
        <dbReference type="Proteomes" id="UP000523795"/>
    </source>
</evidence>
<accession>A0ABX1JIZ4</accession>
<evidence type="ECO:0000256" key="3">
    <source>
        <dbReference type="ARBA" id="ARBA00022989"/>
    </source>
</evidence>
<proteinExistence type="predicted"/>
<name>A0ABX1JIZ4_9MICC</name>
<keyword evidence="4 6" id="KW-0472">Membrane</keyword>
<keyword evidence="2 6" id="KW-0812">Transmembrane</keyword>
<protein>
    <submittedName>
        <fullName evidence="7">Hemolysin III family protein</fullName>
    </submittedName>
</protein>
<dbReference type="PANTHER" id="PTHR20855">
    <property type="entry name" value="ADIPOR/PROGESTIN RECEPTOR-RELATED"/>
    <property type="match status" value="1"/>
</dbReference>
<feature type="region of interest" description="Disordered" evidence="5">
    <location>
        <begin position="1"/>
        <end position="20"/>
    </location>
</feature>
<comment type="subcellular location">
    <subcellularLocation>
        <location evidence="1">Membrane</location>
        <topology evidence="1">Multi-pass membrane protein</topology>
    </subcellularLocation>
</comment>
<comment type="caution">
    <text evidence="7">The sequence shown here is derived from an EMBL/GenBank/DDBJ whole genome shotgun (WGS) entry which is preliminary data.</text>
</comment>